<dbReference type="InterPro" id="IPR050109">
    <property type="entry name" value="HTH-type_TetR-like_transc_reg"/>
</dbReference>
<dbReference type="AlphaFoldDB" id="A0A1H0CAZ6"/>
<dbReference type="SUPFAM" id="SSF46689">
    <property type="entry name" value="Homeodomain-like"/>
    <property type="match status" value="1"/>
</dbReference>
<dbReference type="PROSITE" id="PS01081">
    <property type="entry name" value="HTH_TETR_1"/>
    <property type="match status" value="1"/>
</dbReference>
<gene>
    <name evidence="6" type="ORF">SAMN05216259_104486</name>
</gene>
<dbReference type="PANTHER" id="PTHR30055">
    <property type="entry name" value="HTH-TYPE TRANSCRIPTIONAL REGULATOR RUTR"/>
    <property type="match status" value="1"/>
</dbReference>
<feature type="domain" description="HTH tetR-type" evidence="5">
    <location>
        <begin position="20"/>
        <end position="80"/>
    </location>
</feature>
<proteinExistence type="predicted"/>
<feature type="DNA-binding region" description="H-T-H motif" evidence="4">
    <location>
        <begin position="43"/>
        <end position="62"/>
    </location>
</feature>
<protein>
    <submittedName>
        <fullName evidence="6">Transcriptional regulator, TetR family</fullName>
    </submittedName>
</protein>
<evidence type="ECO:0000313" key="6">
    <source>
        <dbReference type="EMBL" id="SDN55050.1"/>
    </source>
</evidence>
<organism evidence="6 7">
    <name type="scientific">Actinacidiphila guanduensis</name>
    <dbReference type="NCBI Taxonomy" id="310781"/>
    <lineage>
        <taxon>Bacteria</taxon>
        <taxon>Bacillati</taxon>
        <taxon>Actinomycetota</taxon>
        <taxon>Actinomycetes</taxon>
        <taxon>Kitasatosporales</taxon>
        <taxon>Streptomycetaceae</taxon>
        <taxon>Actinacidiphila</taxon>
    </lineage>
</organism>
<dbReference type="PANTHER" id="PTHR30055:SF234">
    <property type="entry name" value="HTH-TYPE TRANSCRIPTIONAL REGULATOR BETI"/>
    <property type="match status" value="1"/>
</dbReference>
<dbReference type="RefSeq" id="WP_093784229.1">
    <property type="nucleotide sequence ID" value="NZ_FNIE01000004.1"/>
</dbReference>
<dbReference type="OrthoDB" id="956698at2"/>
<dbReference type="InterPro" id="IPR009057">
    <property type="entry name" value="Homeodomain-like_sf"/>
</dbReference>
<reference evidence="6 7" key="1">
    <citation type="submission" date="2016-10" db="EMBL/GenBank/DDBJ databases">
        <authorList>
            <person name="de Groot N.N."/>
        </authorList>
    </citation>
    <scope>NUCLEOTIDE SEQUENCE [LARGE SCALE GENOMIC DNA]</scope>
    <source>
        <strain evidence="6 7">CGMCC 4.2022</strain>
    </source>
</reference>
<evidence type="ECO:0000256" key="2">
    <source>
        <dbReference type="ARBA" id="ARBA00023125"/>
    </source>
</evidence>
<dbReference type="Gene3D" id="1.10.357.10">
    <property type="entry name" value="Tetracycline Repressor, domain 2"/>
    <property type="match status" value="1"/>
</dbReference>
<dbReference type="GO" id="GO:0000976">
    <property type="term" value="F:transcription cis-regulatory region binding"/>
    <property type="evidence" value="ECO:0007669"/>
    <property type="project" value="TreeGrafter"/>
</dbReference>
<keyword evidence="3" id="KW-0804">Transcription</keyword>
<dbReference type="Pfam" id="PF17754">
    <property type="entry name" value="TetR_C_14"/>
    <property type="match status" value="1"/>
</dbReference>
<name>A0A1H0CAZ6_9ACTN</name>
<evidence type="ECO:0000313" key="7">
    <source>
        <dbReference type="Proteomes" id="UP000199341"/>
    </source>
</evidence>
<dbReference type="PRINTS" id="PR00455">
    <property type="entry name" value="HTHTETR"/>
</dbReference>
<dbReference type="STRING" id="310781.SAMN05216259_104486"/>
<keyword evidence="2 4" id="KW-0238">DNA-binding</keyword>
<accession>A0A1H0CAZ6</accession>
<evidence type="ECO:0000256" key="3">
    <source>
        <dbReference type="ARBA" id="ARBA00023163"/>
    </source>
</evidence>
<sequence length="200" mass="21440">MTEHAAQGAAVPGLRERGKARRREAITRAAFELFAERGYDRTTVADIAERAEVAPRTVTLYFPSKQEIALSGFTERAQQLADRLRERAPGESLTAILGAWVDEKHAEPWRQGLEEEARLMFCANPELRALQMARMADAVQAGTEAVAKDTGTLPTDPGPRIAAAAAVAVMLAVGDSPSGTDMHAALATALRFLDGGLSTL</sequence>
<dbReference type="Pfam" id="PF00440">
    <property type="entry name" value="TetR_N"/>
    <property type="match status" value="1"/>
</dbReference>
<dbReference type="GO" id="GO:0003700">
    <property type="term" value="F:DNA-binding transcription factor activity"/>
    <property type="evidence" value="ECO:0007669"/>
    <property type="project" value="TreeGrafter"/>
</dbReference>
<evidence type="ECO:0000256" key="1">
    <source>
        <dbReference type="ARBA" id="ARBA00023015"/>
    </source>
</evidence>
<evidence type="ECO:0000256" key="4">
    <source>
        <dbReference type="PROSITE-ProRule" id="PRU00335"/>
    </source>
</evidence>
<dbReference type="PROSITE" id="PS50977">
    <property type="entry name" value="HTH_TETR_2"/>
    <property type="match status" value="1"/>
</dbReference>
<keyword evidence="7" id="KW-1185">Reference proteome</keyword>
<evidence type="ECO:0000259" key="5">
    <source>
        <dbReference type="PROSITE" id="PS50977"/>
    </source>
</evidence>
<dbReference type="InterPro" id="IPR001647">
    <property type="entry name" value="HTH_TetR"/>
</dbReference>
<dbReference type="InterPro" id="IPR041347">
    <property type="entry name" value="MftR_C"/>
</dbReference>
<keyword evidence="1" id="KW-0805">Transcription regulation</keyword>
<dbReference type="Gene3D" id="1.10.10.60">
    <property type="entry name" value="Homeodomain-like"/>
    <property type="match status" value="1"/>
</dbReference>
<dbReference type="EMBL" id="FNIE01000004">
    <property type="protein sequence ID" value="SDN55050.1"/>
    <property type="molecule type" value="Genomic_DNA"/>
</dbReference>
<dbReference type="Proteomes" id="UP000199341">
    <property type="component" value="Unassembled WGS sequence"/>
</dbReference>
<dbReference type="InterPro" id="IPR023772">
    <property type="entry name" value="DNA-bd_HTH_TetR-type_CS"/>
</dbReference>